<protein>
    <recommendedName>
        <fullName evidence="1">DDE-1 domain-containing protein</fullName>
    </recommendedName>
</protein>
<dbReference type="Pfam" id="PF03184">
    <property type="entry name" value="DDE_1"/>
    <property type="match status" value="1"/>
</dbReference>
<organism evidence="2 3">
    <name type="scientific">Dryococelus australis</name>
    <dbReference type="NCBI Taxonomy" id="614101"/>
    <lineage>
        <taxon>Eukaryota</taxon>
        <taxon>Metazoa</taxon>
        <taxon>Ecdysozoa</taxon>
        <taxon>Arthropoda</taxon>
        <taxon>Hexapoda</taxon>
        <taxon>Insecta</taxon>
        <taxon>Pterygota</taxon>
        <taxon>Neoptera</taxon>
        <taxon>Polyneoptera</taxon>
        <taxon>Phasmatodea</taxon>
        <taxon>Verophasmatodea</taxon>
        <taxon>Anareolatae</taxon>
        <taxon>Phasmatidae</taxon>
        <taxon>Eurycanthinae</taxon>
        <taxon>Dryococelus</taxon>
    </lineage>
</organism>
<feature type="domain" description="DDE-1" evidence="1">
    <location>
        <begin position="2"/>
        <end position="75"/>
    </location>
</feature>
<evidence type="ECO:0000259" key="1">
    <source>
        <dbReference type="Pfam" id="PF03184"/>
    </source>
</evidence>
<proteinExistence type="predicted"/>
<dbReference type="EMBL" id="JARBHB010000001">
    <property type="protein sequence ID" value="KAJ8896654.1"/>
    <property type="molecule type" value="Genomic_DNA"/>
</dbReference>
<keyword evidence="3" id="KW-1185">Reference proteome</keyword>
<evidence type="ECO:0000313" key="3">
    <source>
        <dbReference type="Proteomes" id="UP001159363"/>
    </source>
</evidence>
<sequence>MRHFVKHSAGSKGNPSLLILDNHESHLNPKALHSGKENGVKIITLPPHESHRLQHLDVSCYGPFKTYYAGALQHPAEDAEPYISLDSLCEVNISASEPTSHIDKLISYKPSYHDAEKSPTRFTTSKVDIRSSVFPKWSPVDVRQLPKAEEMKRKVGRKKGKRIIATDTPVKNKLEGKVDKFVKKMKTTKVTHPTRKKLIQNLKIATQ</sequence>
<dbReference type="InterPro" id="IPR004875">
    <property type="entry name" value="DDE_SF_endonuclease_dom"/>
</dbReference>
<dbReference type="Proteomes" id="UP001159363">
    <property type="component" value="Chromosome 1"/>
</dbReference>
<accession>A0ABQ9IJ28</accession>
<reference evidence="2 3" key="1">
    <citation type="submission" date="2023-02" db="EMBL/GenBank/DDBJ databases">
        <title>LHISI_Scaffold_Assembly.</title>
        <authorList>
            <person name="Stuart O.P."/>
            <person name="Cleave R."/>
            <person name="Magrath M.J.L."/>
            <person name="Mikheyev A.S."/>
        </authorList>
    </citation>
    <scope>NUCLEOTIDE SEQUENCE [LARGE SCALE GENOMIC DNA]</scope>
    <source>
        <strain evidence="2">Daus_M_001</strain>
        <tissue evidence="2">Leg muscle</tissue>
    </source>
</reference>
<name>A0ABQ9IJ28_9NEOP</name>
<comment type="caution">
    <text evidence="2">The sequence shown here is derived from an EMBL/GenBank/DDBJ whole genome shotgun (WGS) entry which is preliminary data.</text>
</comment>
<evidence type="ECO:0000313" key="2">
    <source>
        <dbReference type="EMBL" id="KAJ8896654.1"/>
    </source>
</evidence>
<gene>
    <name evidence="2" type="ORF">PR048_001998</name>
</gene>